<sequence>MSSRLGNLPLNAKITLSLTFLLLMSLGVGTVSWRNLRTIEETGRWDRHTREVLQNIDRAVLAMINRESGLRGFLLSGEASFLGPYRSGAAEFAAVLDRTGRLVADNPAQRERLDALAGLEQRWTGEIAARAIRMMEEPATRAEAQRVEGSGAGKALMDAIRAKAAEMAEVEQALLAQRREAAAAAAQASRIASLVGLGAMIVAAGLSLLLLHLGVTRPIRGMIAVMDRLARRDLAVKIPGAGRRDEIGAMAGAVQVFKDGLIRAKALEEETALARASA</sequence>
<dbReference type="Gene3D" id="6.10.340.10">
    <property type="match status" value="1"/>
</dbReference>
<dbReference type="GO" id="GO:0016020">
    <property type="term" value="C:membrane"/>
    <property type="evidence" value="ECO:0007669"/>
    <property type="project" value="InterPro"/>
</dbReference>
<dbReference type="RefSeq" id="WP_135419322.1">
    <property type="nucleotide sequence ID" value="NZ_SRLB01000041.1"/>
</dbReference>
<dbReference type="GO" id="GO:0007165">
    <property type="term" value="P:signal transduction"/>
    <property type="evidence" value="ECO:0007669"/>
    <property type="project" value="InterPro"/>
</dbReference>
<dbReference type="OrthoDB" id="8482111at2"/>
<dbReference type="AlphaFoldDB" id="A0A4Z0NEI6"/>
<proteinExistence type="predicted"/>
<name>A0A4Z0NEI6_9HYPH</name>
<dbReference type="CDD" id="cd19410">
    <property type="entry name" value="HK9-like_sensor"/>
    <property type="match status" value="1"/>
</dbReference>
<comment type="caution">
    <text evidence="4">The sequence shown here is derived from an EMBL/GenBank/DDBJ whole genome shotgun (WGS) entry which is preliminary data.</text>
</comment>
<dbReference type="SUPFAM" id="SSF158472">
    <property type="entry name" value="HAMP domain-like"/>
    <property type="match status" value="1"/>
</dbReference>
<evidence type="ECO:0000313" key="4">
    <source>
        <dbReference type="EMBL" id="TGD94688.1"/>
    </source>
</evidence>
<evidence type="ECO:0000256" key="1">
    <source>
        <dbReference type="SAM" id="Coils"/>
    </source>
</evidence>
<dbReference type="CDD" id="cd06225">
    <property type="entry name" value="HAMP"/>
    <property type="match status" value="1"/>
</dbReference>
<evidence type="ECO:0000259" key="3">
    <source>
        <dbReference type="PROSITE" id="PS50885"/>
    </source>
</evidence>
<keyword evidence="2" id="KW-0812">Transmembrane</keyword>
<evidence type="ECO:0000313" key="5">
    <source>
        <dbReference type="Proteomes" id="UP000297535"/>
    </source>
</evidence>
<dbReference type="Proteomes" id="UP000297535">
    <property type="component" value="Unassembled WGS sequence"/>
</dbReference>
<dbReference type="Pfam" id="PF05227">
    <property type="entry name" value="CHASE3"/>
    <property type="match status" value="1"/>
</dbReference>
<dbReference type="SMART" id="SM00304">
    <property type="entry name" value="HAMP"/>
    <property type="match status" value="1"/>
</dbReference>
<feature type="domain" description="HAMP" evidence="3">
    <location>
        <begin position="213"/>
        <end position="266"/>
    </location>
</feature>
<dbReference type="InterPro" id="IPR007891">
    <property type="entry name" value="CHASE3"/>
</dbReference>
<dbReference type="PROSITE" id="PS50885">
    <property type="entry name" value="HAMP"/>
    <property type="match status" value="1"/>
</dbReference>
<feature type="coiled-coil region" evidence="1">
    <location>
        <begin position="160"/>
        <end position="187"/>
    </location>
</feature>
<dbReference type="EMBL" id="SRLB01000041">
    <property type="protein sequence ID" value="TGD94688.1"/>
    <property type="molecule type" value="Genomic_DNA"/>
</dbReference>
<dbReference type="InterPro" id="IPR003660">
    <property type="entry name" value="HAMP_dom"/>
</dbReference>
<keyword evidence="2" id="KW-1133">Transmembrane helix</keyword>
<gene>
    <name evidence="4" type="ORF">EU555_31700</name>
</gene>
<evidence type="ECO:0000256" key="2">
    <source>
        <dbReference type="SAM" id="Phobius"/>
    </source>
</evidence>
<feature type="transmembrane region" description="Helical" evidence="2">
    <location>
        <begin position="191"/>
        <end position="213"/>
    </location>
</feature>
<feature type="non-terminal residue" evidence="4">
    <location>
        <position position="278"/>
    </location>
</feature>
<protein>
    <submittedName>
        <fullName evidence="4">HAMP domain-containing protein</fullName>
    </submittedName>
</protein>
<reference evidence="4 5" key="1">
    <citation type="submission" date="2019-04" db="EMBL/GenBank/DDBJ databases">
        <authorList>
            <person name="Feng G."/>
            <person name="Zhu H."/>
        </authorList>
    </citation>
    <scope>NUCLEOTIDE SEQUENCE [LARGE SCALE GENOMIC DNA]</scope>
    <source>
        <strain evidence="4 5">6HR-1</strain>
    </source>
</reference>
<dbReference type="PANTHER" id="PTHR32089">
    <property type="entry name" value="METHYL-ACCEPTING CHEMOTAXIS PROTEIN MCPB"/>
    <property type="match status" value="1"/>
</dbReference>
<dbReference type="PANTHER" id="PTHR32089:SF112">
    <property type="entry name" value="LYSOZYME-LIKE PROTEIN-RELATED"/>
    <property type="match status" value="1"/>
</dbReference>
<keyword evidence="5" id="KW-1185">Reference proteome</keyword>
<accession>A0A4Z0NEI6</accession>
<dbReference type="Pfam" id="PF00672">
    <property type="entry name" value="HAMP"/>
    <property type="match status" value="1"/>
</dbReference>
<keyword evidence="1" id="KW-0175">Coiled coil</keyword>
<keyword evidence="2" id="KW-0472">Membrane</keyword>
<organism evidence="4 5">
    <name type="scientific">Methylobacterium nonmethylotrophicum</name>
    <dbReference type="NCBI Taxonomy" id="1141884"/>
    <lineage>
        <taxon>Bacteria</taxon>
        <taxon>Pseudomonadati</taxon>
        <taxon>Pseudomonadota</taxon>
        <taxon>Alphaproteobacteria</taxon>
        <taxon>Hyphomicrobiales</taxon>
        <taxon>Methylobacteriaceae</taxon>
        <taxon>Methylobacterium</taxon>
    </lineage>
</organism>